<keyword evidence="3" id="KW-1185">Reference proteome</keyword>
<dbReference type="STRING" id="930129.SAMN05216352_101375"/>
<evidence type="ECO:0000313" key="2">
    <source>
        <dbReference type="EMBL" id="SDH46588.1"/>
    </source>
</evidence>
<name>A0A1G8CM81_9BACI</name>
<accession>A0A1G8CM81</accession>
<keyword evidence="1" id="KW-0812">Transmembrane</keyword>
<keyword evidence="1" id="KW-0472">Membrane</keyword>
<dbReference type="EMBL" id="FNDU01000001">
    <property type="protein sequence ID" value="SDH46588.1"/>
    <property type="molecule type" value="Genomic_DNA"/>
</dbReference>
<evidence type="ECO:0000256" key="1">
    <source>
        <dbReference type="SAM" id="Phobius"/>
    </source>
</evidence>
<reference evidence="2 3" key="1">
    <citation type="submission" date="2016-10" db="EMBL/GenBank/DDBJ databases">
        <authorList>
            <person name="de Groot N.N."/>
        </authorList>
    </citation>
    <scope>NUCLEOTIDE SEQUENCE [LARGE SCALE GENOMIC DNA]</scope>
    <source>
        <strain evidence="3">P4B,CCM 7963,CECT 7998,DSM 25260,IBRC-M 10614,KCTC 13821</strain>
    </source>
</reference>
<keyword evidence="1" id="KW-1133">Transmembrane helix</keyword>
<gene>
    <name evidence="2" type="ORF">SAMN05216352_101375</name>
</gene>
<feature type="transmembrane region" description="Helical" evidence="1">
    <location>
        <begin position="22"/>
        <end position="46"/>
    </location>
</feature>
<dbReference type="Proteomes" id="UP000199017">
    <property type="component" value="Unassembled WGS sequence"/>
</dbReference>
<protein>
    <submittedName>
        <fullName evidence="2">High-affinity nickel-transport protein</fullName>
    </submittedName>
</protein>
<feature type="transmembrane region" description="Helical" evidence="1">
    <location>
        <begin position="58"/>
        <end position="78"/>
    </location>
</feature>
<proteinExistence type="predicted"/>
<sequence length="81" mass="8742">MESPTQLAIITNAAGVHNMTAALLQLTLFVIGLLISTILITILLSWGFLKASIKKKVYIIFGSVTGIYSISLGAWMAVELF</sequence>
<evidence type="ECO:0000313" key="3">
    <source>
        <dbReference type="Proteomes" id="UP000199017"/>
    </source>
</evidence>
<dbReference type="AlphaFoldDB" id="A0A1G8CM81"/>
<organism evidence="2 3">
    <name type="scientific">Alteribacillus bidgolensis</name>
    <dbReference type="NCBI Taxonomy" id="930129"/>
    <lineage>
        <taxon>Bacteria</taxon>
        <taxon>Bacillati</taxon>
        <taxon>Bacillota</taxon>
        <taxon>Bacilli</taxon>
        <taxon>Bacillales</taxon>
        <taxon>Bacillaceae</taxon>
        <taxon>Alteribacillus</taxon>
    </lineage>
</organism>